<dbReference type="PROSITE" id="PS51257">
    <property type="entry name" value="PROKAR_LIPOPROTEIN"/>
    <property type="match status" value="1"/>
</dbReference>
<feature type="signal peptide" evidence="2">
    <location>
        <begin position="1"/>
        <end position="17"/>
    </location>
</feature>
<proteinExistence type="predicted"/>
<dbReference type="AlphaFoldDB" id="A0A0S2KAR2"/>
<gene>
    <name evidence="3" type="ORF">PS2015_759</name>
</gene>
<dbReference type="RefSeq" id="WP_058020975.1">
    <property type="nucleotide sequence ID" value="NZ_CP013189.1"/>
</dbReference>
<reference evidence="3 4" key="1">
    <citation type="submission" date="2015-11" db="EMBL/GenBank/DDBJ databases">
        <authorList>
            <person name="Zhang Y."/>
            <person name="Guo Z."/>
        </authorList>
    </citation>
    <scope>NUCLEOTIDE SEQUENCE [LARGE SCALE GENOMIC DNA]</scope>
    <source>
        <strain evidence="3 4">KCTC 32221</strain>
    </source>
</reference>
<protein>
    <recommendedName>
        <fullName evidence="5">Tetratricopeptide repeat protein</fullName>
    </recommendedName>
</protein>
<keyword evidence="1" id="KW-0802">TPR repeat</keyword>
<dbReference type="PANTHER" id="PTHR12558:SF33">
    <property type="entry name" value="BLL7664 PROTEIN"/>
    <property type="match status" value="1"/>
</dbReference>
<evidence type="ECO:0000313" key="3">
    <source>
        <dbReference type="EMBL" id="ALO45436.1"/>
    </source>
</evidence>
<dbReference type="Pfam" id="PF13432">
    <property type="entry name" value="TPR_16"/>
    <property type="match status" value="5"/>
</dbReference>
<dbReference type="PATRIC" id="fig|1249552.3.peg.764"/>
<dbReference type="Proteomes" id="UP000065641">
    <property type="component" value="Chromosome"/>
</dbReference>
<dbReference type="InterPro" id="IPR019734">
    <property type="entry name" value="TPR_rpt"/>
</dbReference>
<keyword evidence="2" id="KW-0732">Signal</keyword>
<dbReference type="STRING" id="1249552.PS2015_759"/>
<dbReference type="SMART" id="SM00028">
    <property type="entry name" value="TPR"/>
    <property type="match status" value="9"/>
</dbReference>
<dbReference type="PROSITE" id="PS50005">
    <property type="entry name" value="TPR"/>
    <property type="match status" value="1"/>
</dbReference>
<dbReference type="KEGG" id="pspi:PS2015_759"/>
<dbReference type="OrthoDB" id="9766710at2"/>
<keyword evidence="4" id="KW-1185">Reference proteome</keyword>
<dbReference type="InterPro" id="IPR011990">
    <property type="entry name" value="TPR-like_helical_dom_sf"/>
</dbReference>
<evidence type="ECO:0000313" key="4">
    <source>
        <dbReference type="Proteomes" id="UP000065641"/>
    </source>
</evidence>
<feature type="chain" id="PRO_5006601390" description="Tetratricopeptide repeat protein" evidence="2">
    <location>
        <begin position="18"/>
        <end position="587"/>
    </location>
</feature>
<evidence type="ECO:0000256" key="2">
    <source>
        <dbReference type="SAM" id="SignalP"/>
    </source>
</evidence>
<dbReference type="Gene3D" id="1.25.40.10">
    <property type="entry name" value="Tetratricopeptide repeat domain"/>
    <property type="match status" value="2"/>
</dbReference>
<accession>A0A0S2KAR2</accession>
<dbReference type="SUPFAM" id="SSF48452">
    <property type="entry name" value="TPR-like"/>
    <property type="match status" value="2"/>
</dbReference>
<name>A0A0S2KAR2_9GAMM</name>
<evidence type="ECO:0008006" key="5">
    <source>
        <dbReference type="Google" id="ProtNLM"/>
    </source>
</evidence>
<dbReference type="PANTHER" id="PTHR12558">
    <property type="entry name" value="CELL DIVISION CYCLE 16,23,27"/>
    <property type="match status" value="1"/>
</dbReference>
<sequence precursor="true">MIQSIRRLLLISLPLLAACSATQVPSDPQSIADEVPAPQSAPAIEAIEPVEIEYGNFSREQLELALLSEFRGLRGDMPGAADGYYRLAMDTLDPGILRRAVEYASALGNARAMTTLAEQWLSLEPDTLDPHLILGFQYLEQGQFIRALPHYETVLELGGQVDFTALSARTFNLENRQRDVIIERLTGVLENHPGESSVYYALAQMHDQNGATELARQWLTRAREQFGDNPRTILIDAQIYQNAGEAGLAEALLIEGVEQYPEHRLMRYSLAQLLVQNEKLAEASVQFTELLRREPQDLETLYSLALINLELEQFTMAEAQLRDLLRAGHRRDEANYYLGYLLEQRGETEQALFHYQQIQQRSNAFLTAQRQIMRLFVELEQFEAASEWVTQQSADSGNLAPMFPALQVEALVNAGYEQQAAEALNKALNRYPDDVDLLFARVLLNERADQHSQVEEDLRRIIAINPEDARALNHLGYSLTVQTDRYQEALALIERAIDISPDDPAIIDSLGWVQYKLGYLEDALYNLQRAYAAFPDPEVAAHLGEVLWTMGQQAEALFIWQQGLETDPQSEHVLDAMQRLTGTEQSE</sequence>
<evidence type="ECO:0000256" key="1">
    <source>
        <dbReference type="PROSITE-ProRule" id="PRU00339"/>
    </source>
</evidence>
<feature type="repeat" description="TPR" evidence="1">
    <location>
        <begin position="537"/>
        <end position="570"/>
    </location>
</feature>
<dbReference type="EMBL" id="CP013189">
    <property type="protein sequence ID" value="ALO45436.1"/>
    <property type="molecule type" value="Genomic_DNA"/>
</dbReference>
<organism evidence="3 4">
    <name type="scientific">Pseudohongiella spirulinae</name>
    <dbReference type="NCBI Taxonomy" id="1249552"/>
    <lineage>
        <taxon>Bacteria</taxon>
        <taxon>Pseudomonadati</taxon>
        <taxon>Pseudomonadota</taxon>
        <taxon>Gammaproteobacteria</taxon>
        <taxon>Pseudomonadales</taxon>
        <taxon>Pseudohongiellaceae</taxon>
        <taxon>Pseudohongiella</taxon>
    </lineage>
</organism>